<comment type="catalytic activity">
    <reaction evidence="3">
        <text>L-glutaminyl-[protein] + H2O = L-glutamyl-[protein] + NH4(+)</text>
        <dbReference type="Rhea" id="RHEA:16441"/>
        <dbReference type="Rhea" id="RHEA-COMP:10207"/>
        <dbReference type="Rhea" id="RHEA-COMP:10208"/>
        <dbReference type="ChEBI" id="CHEBI:15377"/>
        <dbReference type="ChEBI" id="CHEBI:28938"/>
        <dbReference type="ChEBI" id="CHEBI:29973"/>
        <dbReference type="ChEBI" id="CHEBI:30011"/>
        <dbReference type="EC" id="3.5.1.44"/>
    </reaction>
</comment>
<dbReference type="AlphaFoldDB" id="A0A8J2YJA3"/>
<gene>
    <name evidence="3 4" type="primary">cheD</name>
    <name evidence="4" type="ORF">GCM10011391_26430</name>
</gene>
<dbReference type="EC" id="3.5.1.44" evidence="3"/>
<dbReference type="Gene3D" id="3.30.1330.200">
    <property type="match status" value="1"/>
</dbReference>
<evidence type="ECO:0000256" key="1">
    <source>
        <dbReference type="ARBA" id="ARBA00022500"/>
    </source>
</evidence>
<dbReference type="Pfam" id="PF03975">
    <property type="entry name" value="CheD"/>
    <property type="match status" value="1"/>
</dbReference>
<evidence type="ECO:0000313" key="4">
    <source>
        <dbReference type="EMBL" id="GGE46337.1"/>
    </source>
</evidence>
<dbReference type="InterPro" id="IPR005659">
    <property type="entry name" value="Chemorcpt_Glu_NH3ase_CheD"/>
</dbReference>
<dbReference type="GO" id="GO:0050568">
    <property type="term" value="F:protein-glutamine glutaminase activity"/>
    <property type="evidence" value="ECO:0007669"/>
    <property type="project" value="UniProtKB-UniRule"/>
</dbReference>
<proteinExistence type="inferred from homology"/>
<evidence type="ECO:0000313" key="5">
    <source>
        <dbReference type="Proteomes" id="UP000628775"/>
    </source>
</evidence>
<keyword evidence="2 3" id="KW-0378">Hydrolase</keyword>
<dbReference type="InterPro" id="IPR011324">
    <property type="entry name" value="Cytotoxic_necrot_fac-like_cat"/>
</dbReference>
<dbReference type="SUPFAM" id="SSF64438">
    <property type="entry name" value="CNF1/YfiH-like putative cysteine hydrolases"/>
    <property type="match status" value="1"/>
</dbReference>
<dbReference type="PANTHER" id="PTHR35147:SF1">
    <property type="entry name" value="CHEMORECEPTOR GLUTAMINE DEAMIDASE CHED-RELATED"/>
    <property type="match status" value="1"/>
</dbReference>
<sequence length="161" mass="17434">MIDSLMVGLSDIKMACDQASLRCSGLGSCVGLVLYDLQKPIAGMAHIMLPDSEISRGKAYPPGKFANTAVPELLKQLLALGAIKENIRAKMAGGAEMFRTTTNWTANIGQRNVEAVKEQLDLLHLQLKGEDVGGNFGRTIRFINETKALHIHTVTKGDKTI</sequence>
<protein>
    <recommendedName>
        <fullName evidence="3">Probable chemoreceptor glutamine deamidase CheD</fullName>
        <ecNumber evidence="3">3.5.1.44</ecNumber>
    </recommendedName>
</protein>
<organism evidence="4 5">
    <name type="scientific">Pullulanibacillus camelliae</name>
    <dbReference type="NCBI Taxonomy" id="1707096"/>
    <lineage>
        <taxon>Bacteria</taxon>
        <taxon>Bacillati</taxon>
        <taxon>Bacillota</taxon>
        <taxon>Bacilli</taxon>
        <taxon>Bacillales</taxon>
        <taxon>Sporolactobacillaceae</taxon>
        <taxon>Pullulanibacillus</taxon>
    </lineage>
</organism>
<dbReference type="PANTHER" id="PTHR35147">
    <property type="entry name" value="CHEMORECEPTOR GLUTAMINE DEAMIDASE CHED-RELATED"/>
    <property type="match status" value="1"/>
</dbReference>
<dbReference type="GO" id="GO:0006935">
    <property type="term" value="P:chemotaxis"/>
    <property type="evidence" value="ECO:0007669"/>
    <property type="project" value="UniProtKB-UniRule"/>
</dbReference>
<reference evidence="4" key="2">
    <citation type="submission" date="2020-09" db="EMBL/GenBank/DDBJ databases">
        <authorList>
            <person name="Sun Q."/>
            <person name="Zhou Y."/>
        </authorList>
    </citation>
    <scope>NUCLEOTIDE SEQUENCE</scope>
    <source>
        <strain evidence="4">CGMCC 1.15371</strain>
    </source>
</reference>
<keyword evidence="5" id="KW-1185">Reference proteome</keyword>
<keyword evidence="1 3" id="KW-0145">Chemotaxis</keyword>
<evidence type="ECO:0000256" key="2">
    <source>
        <dbReference type="ARBA" id="ARBA00022801"/>
    </source>
</evidence>
<comment type="function">
    <text evidence="3">Probably deamidates glutamine residues to glutamate on methyl-accepting chemotaxis receptors (MCPs), playing an important role in chemotaxis.</text>
</comment>
<dbReference type="Proteomes" id="UP000628775">
    <property type="component" value="Unassembled WGS sequence"/>
</dbReference>
<dbReference type="RefSeq" id="WP_188694825.1">
    <property type="nucleotide sequence ID" value="NZ_BMIR01000012.1"/>
</dbReference>
<accession>A0A8J2YJA3</accession>
<dbReference type="EMBL" id="BMIR01000012">
    <property type="protein sequence ID" value="GGE46337.1"/>
    <property type="molecule type" value="Genomic_DNA"/>
</dbReference>
<comment type="caution">
    <text evidence="4">The sequence shown here is derived from an EMBL/GenBank/DDBJ whole genome shotgun (WGS) entry which is preliminary data.</text>
</comment>
<dbReference type="CDD" id="cd16352">
    <property type="entry name" value="CheD"/>
    <property type="match status" value="1"/>
</dbReference>
<evidence type="ECO:0000256" key="3">
    <source>
        <dbReference type="HAMAP-Rule" id="MF_01440"/>
    </source>
</evidence>
<reference evidence="4" key="1">
    <citation type="journal article" date="2014" name="Int. J. Syst. Evol. Microbiol.">
        <title>Complete genome sequence of Corynebacterium casei LMG S-19264T (=DSM 44701T), isolated from a smear-ripened cheese.</title>
        <authorList>
            <consortium name="US DOE Joint Genome Institute (JGI-PGF)"/>
            <person name="Walter F."/>
            <person name="Albersmeier A."/>
            <person name="Kalinowski J."/>
            <person name="Ruckert C."/>
        </authorList>
    </citation>
    <scope>NUCLEOTIDE SEQUENCE</scope>
    <source>
        <strain evidence="4">CGMCC 1.15371</strain>
    </source>
</reference>
<comment type="similarity">
    <text evidence="3">Belongs to the CheD family.</text>
</comment>
<dbReference type="HAMAP" id="MF_01440">
    <property type="entry name" value="CheD"/>
    <property type="match status" value="1"/>
</dbReference>
<name>A0A8J2YJA3_9BACL</name>
<dbReference type="InterPro" id="IPR038592">
    <property type="entry name" value="CheD-like_sf"/>
</dbReference>